<dbReference type="AlphaFoldDB" id="A0AAJ7R7P3"/>
<name>A0AAJ7R7P3_CEPCN</name>
<feature type="region of interest" description="Disordered" evidence="1">
    <location>
        <begin position="391"/>
        <end position="415"/>
    </location>
</feature>
<reference evidence="3" key="1">
    <citation type="submission" date="2025-08" db="UniProtKB">
        <authorList>
            <consortium name="RefSeq"/>
        </authorList>
    </citation>
    <scope>IDENTIFICATION</scope>
</reference>
<feature type="compositionally biased region" description="Basic and acidic residues" evidence="1">
    <location>
        <begin position="332"/>
        <end position="349"/>
    </location>
</feature>
<feature type="region of interest" description="Disordered" evidence="1">
    <location>
        <begin position="1"/>
        <end position="32"/>
    </location>
</feature>
<evidence type="ECO:0000313" key="3">
    <source>
        <dbReference type="RefSeq" id="XP_024935594.1"/>
    </source>
</evidence>
<organism evidence="2 3">
    <name type="scientific">Cephus cinctus</name>
    <name type="common">Wheat stem sawfly</name>
    <dbReference type="NCBI Taxonomy" id="211228"/>
    <lineage>
        <taxon>Eukaryota</taxon>
        <taxon>Metazoa</taxon>
        <taxon>Ecdysozoa</taxon>
        <taxon>Arthropoda</taxon>
        <taxon>Hexapoda</taxon>
        <taxon>Insecta</taxon>
        <taxon>Pterygota</taxon>
        <taxon>Neoptera</taxon>
        <taxon>Endopterygota</taxon>
        <taxon>Hymenoptera</taxon>
        <taxon>Cephoidea</taxon>
        <taxon>Cephidae</taxon>
        <taxon>Cephus</taxon>
    </lineage>
</organism>
<proteinExistence type="predicted"/>
<sequence length="472" mass="53561">MKQSSNSTTDLSFCRKSEARSSSPRRPKGNFEVPSELLNIDSSELLQEVQRTVLLRRLCANLQKQDGDLLLRNDKDSNTQLLHHQKTKQMDIRAVDIPASREVLNYSCQQTPATRTRYPERRCRNASTITDEVVQDITQRQIREILRKIHELKSNISEVDVPYHCTKYPCKRRSSTSVGQSQTPDKIITDVDAARKALKCLECKIRELRKFFENPDSYAKIMESRRIGCCQEKLPHLHGFLDGMQVTMKFLESFKENQNLPLGGNKDQQESKKFRCRVGLPVDSELIKESGSCGSVEACKKKDYSFENKCTTEISCKIGCKDSSVLQDSVHKEISEEMSTEKSEPEISSRKLSRVDSLTGSEKIKKDLSENWSGTASQLILEEEVMPKETFTSENAGKTKGSGILTGSKSKSDTSPAVISGYVKVYTQKTHFDSDRTMNFEKIPTKNKISQNNDSQVLSDDRLTISENRTQR</sequence>
<dbReference type="RefSeq" id="XP_024935594.1">
    <property type="nucleotide sequence ID" value="XM_025079826.1"/>
</dbReference>
<evidence type="ECO:0000256" key="1">
    <source>
        <dbReference type="SAM" id="MobiDB-lite"/>
    </source>
</evidence>
<dbReference type="KEGG" id="ccin:107274886"/>
<keyword evidence="2" id="KW-1185">Reference proteome</keyword>
<dbReference type="Proteomes" id="UP000694920">
    <property type="component" value="Unplaced"/>
</dbReference>
<feature type="compositionally biased region" description="Polar residues" evidence="1">
    <location>
        <begin position="447"/>
        <end position="458"/>
    </location>
</feature>
<accession>A0AAJ7R7P3</accession>
<dbReference type="GeneID" id="107274886"/>
<protein>
    <submittedName>
        <fullName evidence="3">Uncharacterized protein LOC107274886 isoform X1</fullName>
    </submittedName>
</protein>
<evidence type="ECO:0000313" key="2">
    <source>
        <dbReference type="Proteomes" id="UP000694920"/>
    </source>
</evidence>
<feature type="compositionally biased region" description="Basic and acidic residues" evidence="1">
    <location>
        <begin position="459"/>
        <end position="472"/>
    </location>
</feature>
<feature type="compositionally biased region" description="Polar residues" evidence="1">
    <location>
        <begin position="405"/>
        <end position="415"/>
    </location>
</feature>
<feature type="compositionally biased region" description="Polar residues" evidence="1">
    <location>
        <begin position="1"/>
        <end position="11"/>
    </location>
</feature>
<feature type="region of interest" description="Disordered" evidence="1">
    <location>
        <begin position="332"/>
        <end position="355"/>
    </location>
</feature>
<feature type="region of interest" description="Disordered" evidence="1">
    <location>
        <begin position="443"/>
        <end position="472"/>
    </location>
</feature>
<gene>
    <name evidence="3" type="primary">LOC107274886</name>
</gene>